<evidence type="ECO:0000256" key="6">
    <source>
        <dbReference type="ARBA" id="ARBA00022847"/>
    </source>
</evidence>
<evidence type="ECO:0000256" key="3">
    <source>
        <dbReference type="ARBA" id="ARBA00022448"/>
    </source>
</evidence>
<keyword evidence="9 14" id="KW-0406">Ion transport</keyword>
<keyword evidence="10 14" id="KW-0472">Membrane</keyword>
<comment type="catalytic activity">
    <reaction evidence="12">
        <text>L-proline(in) + Na(+)(in) = L-proline(out) + Na(+)(out)</text>
        <dbReference type="Rhea" id="RHEA:28967"/>
        <dbReference type="ChEBI" id="CHEBI:29101"/>
        <dbReference type="ChEBI" id="CHEBI:60039"/>
    </reaction>
</comment>
<accession>A0A7T2XK26</accession>
<dbReference type="PROSITE" id="PS50283">
    <property type="entry name" value="NA_SOLUT_SYMP_3"/>
    <property type="match status" value="1"/>
</dbReference>
<feature type="transmembrane region" description="Helical" evidence="14">
    <location>
        <begin position="391"/>
        <end position="412"/>
    </location>
</feature>
<dbReference type="NCBIfam" id="TIGR02121">
    <property type="entry name" value="Na_Pro_sym"/>
    <property type="match status" value="1"/>
</dbReference>
<reference evidence="15 16" key="1">
    <citation type="submission" date="2020-12" db="EMBL/GenBank/DDBJ databases">
        <title>FDA dAtabase for Regulatory Grade micrObial Sequences (FDA-ARGOS): Supporting development and validation of Infectious Disease Dx tests.</title>
        <authorList>
            <person name="Sproer C."/>
            <person name="Gronow S."/>
            <person name="Severitt S."/>
            <person name="Schroder I."/>
            <person name="Tallon L."/>
            <person name="Sadzewicz L."/>
            <person name="Zhao X."/>
            <person name="Boylan J."/>
            <person name="Ott S."/>
            <person name="Bowen H."/>
            <person name="Vavikolanu K."/>
            <person name="Mehta A."/>
            <person name="Aluvathingal J."/>
            <person name="Nadendla S."/>
            <person name="Lowell S."/>
            <person name="Myers T."/>
            <person name="Yan Y."/>
            <person name="Sichtig H."/>
        </authorList>
    </citation>
    <scope>NUCLEOTIDE SEQUENCE [LARGE SCALE GENOMIC DNA]</scope>
    <source>
        <strain evidence="15 16">FDAARGOS_894</strain>
    </source>
</reference>
<dbReference type="InterPro" id="IPR001734">
    <property type="entry name" value="Na/solute_symporter"/>
</dbReference>
<keyword evidence="8 14" id="KW-0915">Sodium</keyword>
<dbReference type="CDD" id="cd11475">
    <property type="entry name" value="SLC5sbd_PutP"/>
    <property type="match status" value="1"/>
</dbReference>
<dbReference type="EMBL" id="CP065689">
    <property type="protein sequence ID" value="QPS58689.1"/>
    <property type="molecule type" value="Genomic_DNA"/>
</dbReference>
<keyword evidence="7 14" id="KW-1133">Transmembrane helix</keyword>
<dbReference type="PANTHER" id="PTHR48086">
    <property type="entry name" value="SODIUM/PROLINE SYMPORTER-RELATED"/>
    <property type="match status" value="1"/>
</dbReference>
<dbReference type="Gene3D" id="1.20.1730.10">
    <property type="entry name" value="Sodium/glucose cotransporter"/>
    <property type="match status" value="1"/>
</dbReference>
<evidence type="ECO:0000313" key="15">
    <source>
        <dbReference type="EMBL" id="QPS58689.1"/>
    </source>
</evidence>
<keyword evidence="14" id="KW-0029">Amino-acid transport</keyword>
<feature type="transmembrane region" description="Helical" evidence="14">
    <location>
        <begin position="418"/>
        <end position="443"/>
    </location>
</feature>
<sequence>MRPTLNLNLKERSVQDSTWYVVAMIIYLLAMAAIGFWSYKQTDEYDDYVLAGRGLHPFVAALSAGASDMSGWILMGLPGALFLTGMSELWMAIGLLAGAWANWKWVAPRLRSYSEIAGNSITVPSFFENRLHDKSRMLRIIAAAIIIFFFTFYVSSGMVAGGRYFESSFGGDYMVGMLVVAAVTVFYTFVGGFLAVSYTDTVQGLLMFASLIIVPIMVLFALDNPGEIFSFAAENPYATGGVIENPNYFSMFSGVSAAVIIGNLAWGLGYFGQPHIIVRFMALRKPSDARAGRFYGVSWMGISLIGAIFVALSGTVFFTQTGHSITDQENYETIFLDMAQVMFHPLFAGLVLTAVLAAIMSTMSSQMLVVSTSLIEDLYLIFAKKKPSQDVLINLSRTAVVAIAIIAAVLAINPSDSILGLVGFAWAGFGSAFGPIVLLSLYWKRLNSTGAIAGMLTGAIVAIGWGMSPLGDTLYELVPGFISALLVAVGVSLATKAPDEKVTQEFEEASRLAKLVENNKNLDFEEAAEQVQS</sequence>
<dbReference type="InterPro" id="IPR038377">
    <property type="entry name" value="Na/Glc_symporter_sf"/>
</dbReference>
<feature type="transmembrane region" description="Helical" evidence="14">
    <location>
        <begin position="205"/>
        <end position="222"/>
    </location>
</feature>
<name>A0A7T2XK26_9CORY</name>
<dbReference type="InterPro" id="IPR018212">
    <property type="entry name" value="Na/solute_symporter_CS"/>
</dbReference>
<gene>
    <name evidence="15" type="primary">putP</name>
    <name evidence="15" type="ORF">I6G51_06940</name>
</gene>
<dbReference type="Pfam" id="PF00474">
    <property type="entry name" value="SSF"/>
    <property type="match status" value="1"/>
</dbReference>
<evidence type="ECO:0000256" key="2">
    <source>
        <dbReference type="ARBA" id="ARBA00006434"/>
    </source>
</evidence>
<evidence type="ECO:0000313" key="16">
    <source>
        <dbReference type="Proteomes" id="UP000594905"/>
    </source>
</evidence>
<feature type="transmembrane region" description="Helical" evidence="14">
    <location>
        <begin position="89"/>
        <end position="106"/>
    </location>
</feature>
<evidence type="ECO:0000256" key="10">
    <source>
        <dbReference type="ARBA" id="ARBA00023136"/>
    </source>
</evidence>
<keyword evidence="4 14" id="KW-1003">Cell membrane</keyword>
<dbReference type="Proteomes" id="UP000594905">
    <property type="component" value="Chromosome"/>
</dbReference>
<evidence type="ECO:0000256" key="4">
    <source>
        <dbReference type="ARBA" id="ARBA00022475"/>
    </source>
</evidence>
<keyword evidence="16" id="KW-1185">Reference proteome</keyword>
<dbReference type="PROSITE" id="PS00456">
    <property type="entry name" value="NA_SOLUT_SYMP_1"/>
    <property type="match status" value="1"/>
</dbReference>
<evidence type="ECO:0000256" key="13">
    <source>
        <dbReference type="RuleBase" id="RU362091"/>
    </source>
</evidence>
<keyword evidence="11 14" id="KW-0739">Sodium transport</keyword>
<evidence type="ECO:0000256" key="12">
    <source>
        <dbReference type="ARBA" id="ARBA00033708"/>
    </source>
</evidence>
<dbReference type="NCBIfam" id="TIGR00813">
    <property type="entry name" value="sss"/>
    <property type="match status" value="1"/>
</dbReference>
<keyword evidence="6 14" id="KW-0769">Symport</keyword>
<protein>
    <recommendedName>
        <fullName evidence="14">Sodium/proline symporter</fullName>
    </recommendedName>
    <alternativeName>
        <fullName evidence="14">Proline permease</fullName>
    </alternativeName>
</protein>
<evidence type="ECO:0000256" key="9">
    <source>
        <dbReference type="ARBA" id="ARBA00023065"/>
    </source>
</evidence>
<dbReference type="PANTHER" id="PTHR48086:SF3">
    <property type="entry name" value="SODIUM_PROLINE SYMPORTER"/>
    <property type="match status" value="1"/>
</dbReference>
<feature type="transmembrane region" description="Helical" evidence="14">
    <location>
        <begin position="248"/>
        <end position="271"/>
    </location>
</feature>
<comment type="function">
    <text evidence="14">Catalyzes the sodium-dependent uptake of extracellular L-proline.</text>
</comment>
<feature type="transmembrane region" description="Helical" evidence="14">
    <location>
        <begin position="474"/>
        <end position="494"/>
    </location>
</feature>
<feature type="transmembrane region" description="Helical" evidence="14">
    <location>
        <begin position="338"/>
        <end position="359"/>
    </location>
</feature>
<evidence type="ECO:0000256" key="5">
    <source>
        <dbReference type="ARBA" id="ARBA00022692"/>
    </source>
</evidence>
<evidence type="ECO:0000256" key="8">
    <source>
        <dbReference type="ARBA" id="ARBA00023053"/>
    </source>
</evidence>
<feature type="transmembrane region" description="Helical" evidence="14">
    <location>
        <begin position="292"/>
        <end position="318"/>
    </location>
</feature>
<evidence type="ECO:0000256" key="1">
    <source>
        <dbReference type="ARBA" id="ARBA00004651"/>
    </source>
</evidence>
<proteinExistence type="inferred from homology"/>
<dbReference type="InterPro" id="IPR011851">
    <property type="entry name" value="Na/Pro_symporter"/>
</dbReference>
<feature type="transmembrane region" description="Helical" evidence="14">
    <location>
        <begin position="450"/>
        <end position="468"/>
    </location>
</feature>
<comment type="subcellular location">
    <subcellularLocation>
        <location evidence="1 14">Cell membrane</location>
        <topology evidence="1 14">Multi-pass membrane protein</topology>
    </subcellularLocation>
</comment>
<keyword evidence="5 14" id="KW-0812">Transmembrane</keyword>
<feature type="transmembrane region" description="Helical" evidence="14">
    <location>
        <begin position="140"/>
        <end position="161"/>
    </location>
</feature>
<evidence type="ECO:0000256" key="11">
    <source>
        <dbReference type="ARBA" id="ARBA00023201"/>
    </source>
</evidence>
<evidence type="ECO:0000256" key="14">
    <source>
        <dbReference type="RuleBase" id="RU366012"/>
    </source>
</evidence>
<organism evidence="15 16">
    <name type="scientific">Corynebacterium minutissimum</name>
    <dbReference type="NCBI Taxonomy" id="38301"/>
    <lineage>
        <taxon>Bacteria</taxon>
        <taxon>Bacillati</taxon>
        <taxon>Actinomycetota</taxon>
        <taxon>Actinomycetes</taxon>
        <taxon>Mycobacteriales</taxon>
        <taxon>Corynebacteriaceae</taxon>
        <taxon>Corynebacterium</taxon>
    </lineage>
</organism>
<feature type="transmembrane region" description="Helical" evidence="14">
    <location>
        <begin position="173"/>
        <end position="198"/>
    </location>
</feature>
<evidence type="ECO:0000256" key="7">
    <source>
        <dbReference type="ARBA" id="ARBA00022989"/>
    </source>
</evidence>
<dbReference type="PROSITE" id="PS00457">
    <property type="entry name" value="NA_SOLUT_SYMP_2"/>
    <property type="match status" value="1"/>
</dbReference>
<comment type="similarity">
    <text evidence="2 13">Belongs to the sodium:solute symporter (SSF) (TC 2.A.21) family.</text>
</comment>
<dbReference type="InterPro" id="IPR050277">
    <property type="entry name" value="Sodium:Solute_Symporter"/>
</dbReference>
<keyword evidence="3 14" id="KW-0813">Transport</keyword>
<feature type="transmembrane region" description="Helical" evidence="14">
    <location>
        <begin position="20"/>
        <end position="39"/>
    </location>
</feature>